<dbReference type="GO" id="GO:0005886">
    <property type="term" value="C:plasma membrane"/>
    <property type="evidence" value="ECO:0007669"/>
    <property type="project" value="UniProtKB-SubCell"/>
</dbReference>
<dbReference type="Gene3D" id="1.10.3470.10">
    <property type="entry name" value="ABC transporter involved in vitamin B12 uptake, BtuC"/>
    <property type="match status" value="1"/>
</dbReference>
<dbReference type="Pfam" id="PF01032">
    <property type="entry name" value="FecCD"/>
    <property type="match status" value="1"/>
</dbReference>
<evidence type="ECO:0000256" key="8">
    <source>
        <dbReference type="SAM" id="Phobius"/>
    </source>
</evidence>
<dbReference type="EMBL" id="MEUB01000029">
    <property type="protein sequence ID" value="OGC22361.1"/>
    <property type="molecule type" value="Genomic_DNA"/>
</dbReference>
<organism evidence="9 10">
    <name type="scientific">candidate division WOR-1 bacterium RIFOXYB2_FULL_37_13</name>
    <dbReference type="NCBI Taxonomy" id="1802579"/>
    <lineage>
        <taxon>Bacteria</taxon>
        <taxon>Bacillati</taxon>
        <taxon>Saganbacteria</taxon>
    </lineage>
</organism>
<dbReference type="GO" id="GO:0022857">
    <property type="term" value="F:transmembrane transporter activity"/>
    <property type="evidence" value="ECO:0007669"/>
    <property type="project" value="InterPro"/>
</dbReference>
<dbReference type="AlphaFoldDB" id="A0A1F4SPJ3"/>
<evidence type="ECO:0000256" key="2">
    <source>
        <dbReference type="ARBA" id="ARBA00007935"/>
    </source>
</evidence>
<feature type="transmembrane region" description="Helical" evidence="8">
    <location>
        <begin position="79"/>
        <end position="103"/>
    </location>
</feature>
<evidence type="ECO:0000256" key="7">
    <source>
        <dbReference type="ARBA" id="ARBA00023136"/>
    </source>
</evidence>
<accession>A0A1F4SPJ3</accession>
<dbReference type="PANTHER" id="PTHR30472">
    <property type="entry name" value="FERRIC ENTEROBACTIN TRANSPORT SYSTEM PERMEASE PROTEIN"/>
    <property type="match status" value="1"/>
</dbReference>
<proteinExistence type="inferred from homology"/>
<evidence type="ECO:0000256" key="5">
    <source>
        <dbReference type="ARBA" id="ARBA00022692"/>
    </source>
</evidence>
<comment type="caution">
    <text evidence="9">The sequence shown here is derived from an EMBL/GenBank/DDBJ whole genome shotgun (WGS) entry which is preliminary data.</text>
</comment>
<evidence type="ECO:0000256" key="4">
    <source>
        <dbReference type="ARBA" id="ARBA00022475"/>
    </source>
</evidence>
<dbReference type="STRING" id="1802579.A2310_01680"/>
<comment type="subcellular location">
    <subcellularLocation>
        <location evidence="1">Cell membrane</location>
        <topology evidence="1">Multi-pass membrane protein</topology>
    </subcellularLocation>
</comment>
<dbReference type="CDD" id="cd06550">
    <property type="entry name" value="TM_ABC_iron-siderophores_like"/>
    <property type="match status" value="1"/>
</dbReference>
<evidence type="ECO:0000256" key="1">
    <source>
        <dbReference type="ARBA" id="ARBA00004651"/>
    </source>
</evidence>
<keyword evidence="4" id="KW-1003">Cell membrane</keyword>
<dbReference type="InterPro" id="IPR000522">
    <property type="entry name" value="ABC_transptr_permease_BtuC"/>
</dbReference>
<evidence type="ECO:0000313" key="9">
    <source>
        <dbReference type="EMBL" id="OGC22361.1"/>
    </source>
</evidence>
<evidence type="ECO:0000313" key="10">
    <source>
        <dbReference type="Proteomes" id="UP000178417"/>
    </source>
</evidence>
<keyword evidence="5 8" id="KW-0812">Transmembrane</keyword>
<evidence type="ECO:0000256" key="6">
    <source>
        <dbReference type="ARBA" id="ARBA00022989"/>
    </source>
</evidence>
<keyword evidence="7 8" id="KW-0472">Membrane</keyword>
<gene>
    <name evidence="9" type="ORF">A2310_01680</name>
</gene>
<evidence type="ECO:0008006" key="11">
    <source>
        <dbReference type="Google" id="ProtNLM"/>
    </source>
</evidence>
<comment type="similarity">
    <text evidence="2">Belongs to the binding-protein-dependent transport system permease family. FecCD subfamily.</text>
</comment>
<dbReference type="FunFam" id="1.10.3470.10:FF:000001">
    <property type="entry name" value="Vitamin B12 ABC transporter permease BtuC"/>
    <property type="match status" value="1"/>
</dbReference>
<feature type="transmembrane region" description="Helical" evidence="8">
    <location>
        <begin position="109"/>
        <end position="127"/>
    </location>
</feature>
<sequence>MKINKKNILYVLLLALALLSIVSMLLGPVFISPKYLFQSEILWQIRLPRIILSALVGIMLGISGVILQGILRNPLADPYILGVSAGAGVGAAVAMGAGLNFVFLGMSSIPILAFMFALGAVLIVYKLAQVKGETSTETLILAGIAVSAFSSAVLALIIIITGQLQSIYFWLLGSFSMASYTDIFTLLPYLLVGSIFAFFYSKELNALLLGEEMALTLGVDVEKVRLMMVIVASLMTAAAVSVSGLIGFVGLIVPHFVRLFLGPNHKMLVPTSALGGAILMMGADTLGRTLFSPIEVPIGVVMALVGSPFFLYVLRRRYKAKR</sequence>
<reference evidence="9 10" key="1">
    <citation type="journal article" date="2016" name="Nat. Commun.">
        <title>Thousands of microbial genomes shed light on interconnected biogeochemical processes in an aquifer system.</title>
        <authorList>
            <person name="Anantharaman K."/>
            <person name="Brown C.T."/>
            <person name="Hug L.A."/>
            <person name="Sharon I."/>
            <person name="Castelle C.J."/>
            <person name="Probst A.J."/>
            <person name="Thomas B.C."/>
            <person name="Singh A."/>
            <person name="Wilkins M.J."/>
            <person name="Karaoz U."/>
            <person name="Brodie E.L."/>
            <person name="Williams K.H."/>
            <person name="Hubbard S.S."/>
            <person name="Banfield J.F."/>
        </authorList>
    </citation>
    <scope>NUCLEOTIDE SEQUENCE [LARGE SCALE GENOMIC DNA]</scope>
</reference>
<protein>
    <recommendedName>
        <fullName evidence="11">Iron ABC transporter</fullName>
    </recommendedName>
</protein>
<dbReference type="PANTHER" id="PTHR30472:SF25">
    <property type="entry name" value="ABC TRANSPORTER PERMEASE PROTEIN MJ0876-RELATED"/>
    <property type="match status" value="1"/>
</dbReference>
<dbReference type="SUPFAM" id="SSF81345">
    <property type="entry name" value="ABC transporter involved in vitamin B12 uptake, BtuC"/>
    <property type="match status" value="1"/>
</dbReference>
<feature type="transmembrane region" description="Helical" evidence="8">
    <location>
        <begin position="7"/>
        <end position="30"/>
    </location>
</feature>
<feature type="transmembrane region" description="Helical" evidence="8">
    <location>
        <begin position="296"/>
        <end position="314"/>
    </location>
</feature>
<name>A0A1F4SPJ3_UNCSA</name>
<dbReference type="InterPro" id="IPR037294">
    <property type="entry name" value="ABC_BtuC-like"/>
</dbReference>
<feature type="transmembrane region" description="Helical" evidence="8">
    <location>
        <begin position="167"/>
        <end position="200"/>
    </location>
</feature>
<keyword evidence="6 8" id="KW-1133">Transmembrane helix</keyword>
<feature type="transmembrane region" description="Helical" evidence="8">
    <location>
        <begin position="50"/>
        <end position="67"/>
    </location>
</feature>
<feature type="transmembrane region" description="Helical" evidence="8">
    <location>
        <begin position="226"/>
        <end position="253"/>
    </location>
</feature>
<evidence type="ECO:0000256" key="3">
    <source>
        <dbReference type="ARBA" id="ARBA00022448"/>
    </source>
</evidence>
<keyword evidence="3" id="KW-0813">Transport</keyword>
<dbReference type="Proteomes" id="UP000178417">
    <property type="component" value="Unassembled WGS sequence"/>
</dbReference>
<feature type="transmembrane region" description="Helical" evidence="8">
    <location>
        <begin position="139"/>
        <end position="161"/>
    </location>
</feature>